<feature type="cross-link" description="Glycyl lysine isopeptide (Lys-Gly) (interchain with G-Cter in SUMO2)" evidence="9">
    <location>
        <position position="343"/>
    </location>
</feature>
<evidence type="ECO:0000256" key="10">
    <source>
        <dbReference type="PROSITE-ProRule" id="PRU10141"/>
    </source>
</evidence>
<dbReference type="PANTHER" id="PTHR24350">
    <property type="entry name" value="SERINE/THREONINE-PROTEIN KINASE IAL-RELATED"/>
    <property type="match status" value="1"/>
</dbReference>
<evidence type="ECO:0000256" key="1">
    <source>
        <dbReference type="ARBA" id="ARBA00005575"/>
    </source>
</evidence>
<dbReference type="InterPro" id="IPR000253">
    <property type="entry name" value="FHA_dom"/>
</dbReference>
<evidence type="ECO:0000259" key="12">
    <source>
        <dbReference type="PROSITE" id="PS50006"/>
    </source>
</evidence>
<dbReference type="OrthoDB" id="10252171at2759"/>
<dbReference type="AlphaFoldDB" id="A0A427YEI7"/>
<dbReference type="InterPro" id="IPR008271">
    <property type="entry name" value="Ser/Thr_kinase_AS"/>
</dbReference>
<evidence type="ECO:0000256" key="4">
    <source>
        <dbReference type="ARBA" id="ARBA00022741"/>
    </source>
</evidence>
<feature type="binding site" evidence="8">
    <location>
        <position position="364"/>
    </location>
    <ligand>
        <name>ATP</name>
        <dbReference type="ChEBI" id="CHEBI:30616"/>
    </ligand>
</feature>
<dbReference type="PROSITE" id="PS00107">
    <property type="entry name" value="PROTEIN_KINASE_ATP"/>
    <property type="match status" value="1"/>
</dbReference>
<gene>
    <name evidence="14" type="ORF">EHS25_002035</name>
</gene>
<dbReference type="Gene3D" id="2.60.200.20">
    <property type="match status" value="1"/>
</dbReference>
<evidence type="ECO:0000256" key="3">
    <source>
        <dbReference type="ARBA" id="ARBA00022679"/>
    </source>
</evidence>
<name>A0A427YEI7_9TREE</name>
<evidence type="ECO:0000256" key="7">
    <source>
        <dbReference type="PIRSR" id="PIRSR630616-1"/>
    </source>
</evidence>
<keyword evidence="5" id="KW-0418">Kinase</keyword>
<keyword evidence="15" id="KW-1185">Reference proteome</keyword>
<feature type="binding site" evidence="8">
    <location>
        <begin position="345"/>
        <end position="346"/>
    </location>
    <ligand>
        <name>ATP</name>
        <dbReference type="ChEBI" id="CHEBI:30616"/>
    </ligand>
</feature>
<evidence type="ECO:0000256" key="2">
    <source>
        <dbReference type="ARBA" id="ARBA00022527"/>
    </source>
</evidence>
<keyword evidence="6 8" id="KW-0067">ATP-binding</keyword>
<comment type="similarity">
    <text evidence="1">Belongs to the protein kinase superfamily. CAMK Ser/Thr protein kinase family. CHEK2 subfamily.</text>
</comment>
<evidence type="ECO:0000313" key="15">
    <source>
        <dbReference type="Proteomes" id="UP000279259"/>
    </source>
</evidence>
<dbReference type="InterPro" id="IPR000719">
    <property type="entry name" value="Prot_kinase_dom"/>
</dbReference>
<feature type="active site" description="Proton acceptor" evidence="7">
    <location>
        <position position="341"/>
    </location>
</feature>
<dbReference type="PROSITE" id="PS50011">
    <property type="entry name" value="PROTEIN_KINASE_DOM"/>
    <property type="match status" value="1"/>
</dbReference>
<dbReference type="STRING" id="1890683.A0A427YEI7"/>
<reference evidence="14 15" key="1">
    <citation type="submission" date="2018-11" db="EMBL/GenBank/DDBJ databases">
        <title>Genome sequence of Saitozyma podzolica DSM 27192.</title>
        <authorList>
            <person name="Aliyu H."/>
            <person name="Gorte O."/>
            <person name="Ochsenreither K."/>
        </authorList>
    </citation>
    <scope>NUCLEOTIDE SEQUENCE [LARGE SCALE GENOMIC DNA]</scope>
    <source>
        <strain evidence="14 15">DSM 27192</strain>
    </source>
</reference>
<keyword evidence="2" id="KW-0723">Serine/threonine-protein kinase</keyword>
<feature type="domain" description="FHA" evidence="12">
    <location>
        <begin position="81"/>
        <end position="154"/>
    </location>
</feature>
<sequence>MAQIQVPESLPLDSQPAQSQQYDYTFEPTQVSQPIFSQTQNTQGTAFANSQVEPRRKYWAILIPTNAEHSILKIPWSKPSLQLGRGAHPQASNDVVLTEKRVSNAHCRFTLGLQGGNVTPAGVVQVWKDGEGEPDVWVEDLGSSNGTWVNGVRIVSRRLLQHGDEISLGHKGTLDNHDVRYIFRSVGTKGTRLGQSVSKGGLAPVGEVYERYQFLDILGSGSFAEVRKAVDVETGDLRAIKQIVKHRFGGNQKTLELFQREIDICQQLQHENICRLIEAFEDPQHVNLVLEYIDGGDLLDHIMDWPSEDGRGLPEDYAATLTSQICSAMAYTHAMGVTHRDLKPENILLTKAPAGCPPTVKIADFGLAKMVHNKTMLVSMVGTPQYLAPEVVMQTKQRPGYENKVDCWSVGIIVYSVLLAKEAEDRLSMAAALEHDWLAGPLSQHTESQHSARLGGDSQWAIQVFADDSFEPAQWTGPPAGSPMILESAEADASDESFSQPMGNLHINTPASRRYLAAAKSATAPLEADESMSPPSPPLTEAEPDDGGPGPGTKRKLPDDQPSAAFSSGSLSPPPMQIDGPKSKSTRGGAEVNKPRRGAAPLVAQRQSARMASRPRKSMKI</sequence>
<dbReference type="PROSITE" id="PS00108">
    <property type="entry name" value="PROTEIN_KINASE_ST"/>
    <property type="match status" value="1"/>
</dbReference>
<dbReference type="InterPro" id="IPR017441">
    <property type="entry name" value="Protein_kinase_ATP_BS"/>
</dbReference>
<feature type="domain" description="Protein kinase" evidence="13">
    <location>
        <begin position="212"/>
        <end position="532"/>
    </location>
</feature>
<dbReference type="EMBL" id="RSCD01000013">
    <property type="protein sequence ID" value="RSH89486.1"/>
    <property type="molecule type" value="Genomic_DNA"/>
</dbReference>
<dbReference type="CDD" id="cd00060">
    <property type="entry name" value="FHA"/>
    <property type="match status" value="1"/>
</dbReference>
<keyword evidence="4 8" id="KW-0547">Nucleotide-binding</keyword>
<dbReference type="InterPro" id="IPR008984">
    <property type="entry name" value="SMAD_FHA_dom_sf"/>
</dbReference>
<dbReference type="FunFam" id="3.30.200.20:FF:000042">
    <property type="entry name" value="Aurora kinase A"/>
    <property type="match status" value="1"/>
</dbReference>
<dbReference type="SUPFAM" id="SSF56112">
    <property type="entry name" value="Protein kinase-like (PK-like)"/>
    <property type="match status" value="1"/>
</dbReference>
<dbReference type="InterPro" id="IPR030616">
    <property type="entry name" value="Aur-like"/>
</dbReference>
<feature type="region of interest" description="Disordered" evidence="11">
    <location>
        <begin position="471"/>
        <end position="506"/>
    </location>
</feature>
<feature type="binding site" evidence="8 10">
    <location>
        <position position="241"/>
    </location>
    <ligand>
        <name>ATP</name>
        <dbReference type="ChEBI" id="CHEBI:30616"/>
    </ligand>
</feature>
<dbReference type="SMART" id="SM00220">
    <property type="entry name" value="S_TKc"/>
    <property type="match status" value="1"/>
</dbReference>
<feature type="region of interest" description="Disordered" evidence="11">
    <location>
        <begin position="519"/>
        <end position="621"/>
    </location>
</feature>
<evidence type="ECO:0000259" key="13">
    <source>
        <dbReference type="PROSITE" id="PS50011"/>
    </source>
</evidence>
<evidence type="ECO:0000256" key="8">
    <source>
        <dbReference type="PIRSR" id="PIRSR630616-2"/>
    </source>
</evidence>
<comment type="caution">
    <text evidence="14">The sequence shown here is derived from an EMBL/GenBank/DDBJ whole genome shotgun (WGS) entry which is preliminary data.</text>
</comment>
<dbReference type="GO" id="GO:0004674">
    <property type="term" value="F:protein serine/threonine kinase activity"/>
    <property type="evidence" value="ECO:0007669"/>
    <property type="project" value="UniProtKB-KW"/>
</dbReference>
<evidence type="ECO:0000256" key="5">
    <source>
        <dbReference type="ARBA" id="ARBA00022777"/>
    </source>
</evidence>
<dbReference type="SMART" id="SM00240">
    <property type="entry name" value="FHA"/>
    <property type="match status" value="1"/>
</dbReference>
<dbReference type="PROSITE" id="PS50006">
    <property type="entry name" value="FHA_DOMAIN"/>
    <property type="match status" value="1"/>
</dbReference>
<evidence type="ECO:0000256" key="11">
    <source>
        <dbReference type="SAM" id="MobiDB-lite"/>
    </source>
</evidence>
<dbReference type="Pfam" id="PF00498">
    <property type="entry name" value="FHA"/>
    <property type="match status" value="1"/>
</dbReference>
<dbReference type="SUPFAM" id="SSF49879">
    <property type="entry name" value="SMAD/FHA domain"/>
    <property type="match status" value="1"/>
</dbReference>
<keyword evidence="3" id="KW-0808">Transferase</keyword>
<proteinExistence type="inferred from homology"/>
<dbReference type="InterPro" id="IPR011009">
    <property type="entry name" value="Kinase-like_dom_sf"/>
</dbReference>
<evidence type="ECO:0000256" key="9">
    <source>
        <dbReference type="PIRSR" id="PIRSR630616-3"/>
    </source>
</evidence>
<dbReference type="Proteomes" id="UP000279259">
    <property type="component" value="Unassembled WGS sequence"/>
</dbReference>
<organism evidence="14 15">
    <name type="scientific">Saitozyma podzolica</name>
    <dbReference type="NCBI Taxonomy" id="1890683"/>
    <lineage>
        <taxon>Eukaryota</taxon>
        <taxon>Fungi</taxon>
        <taxon>Dikarya</taxon>
        <taxon>Basidiomycota</taxon>
        <taxon>Agaricomycotina</taxon>
        <taxon>Tremellomycetes</taxon>
        <taxon>Tremellales</taxon>
        <taxon>Trimorphomycetaceae</taxon>
        <taxon>Saitozyma</taxon>
    </lineage>
</organism>
<dbReference type="GO" id="GO:0005524">
    <property type="term" value="F:ATP binding"/>
    <property type="evidence" value="ECO:0007669"/>
    <property type="project" value="UniProtKB-UniRule"/>
</dbReference>
<dbReference type="Pfam" id="PF00069">
    <property type="entry name" value="Pkinase"/>
    <property type="match status" value="1"/>
</dbReference>
<accession>A0A427YEI7</accession>
<protein>
    <submittedName>
        <fullName evidence="14">Uncharacterized protein</fullName>
    </submittedName>
</protein>
<dbReference type="FunFam" id="1.10.510.10:FF:000571">
    <property type="entry name" value="Maternal embryonic leucine zipper kinase"/>
    <property type="match status" value="1"/>
</dbReference>
<evidence type="ECO:0000313" key="14">
    <source>
        <dbReference type="EMBL" id="RSH89486.1"/>
    </source>
</evidence>
<dbReference type="Gene3D" id="1.10.510.10">
    <property type="entry name" value="Transferase(Phosphotransferase) domain 1"/>
    <property type="match status" value="1"/>
</dbReference>
<evidence type="ECO:0000256" key="6">
    <source>
        <dbReference type="ARBA" id="ARBA00022840"/>
    </source>
</evidence>